<feature type="binding site" evidence="8">
    <location>
        <begin position="17"/>
        <end position="19"/>
    </location>
    <ligand>
        <name>GTP</name>
        <dbReference type="ChEBI" id="CHEBI:37565"/>
    </ligand>
</feature>
<keyword evidence="11" id="KW-1185">Reference proteome</keyword>
<dbReference type="OrthoDB" id="9788394at2"/>
<reference evidence="11" key="1">
    <citation type="submission" date="2017-02" db="EMBL/GenBank/DDBJ databases">
        <authorList>
            <person name="Daims H."/>
        </authorList>
    </citation>
    <scope>NUCLEOTIDE SEQUENCE [LARGE SCALE GENOMIC DNA]</scope>
</reference>
<dbReference type="NCBIfam" id="TIGR02665">
    <property type="entry name" value="molyb_mobA"/>
    <property type="match status" value="1"/>
</dbReference>
<dbReference type="InterPro" id="IPR013482">
    <property type="entry name" value="Molybde_CF_guanTrfase"/>
</dbReference>
<keyword evidence="7 8" id="KW-0501">Molybdenum cofactor biosynthesis</keyword>
<keyword evidence="5 8" id="KW-0460">Magnesium</keyword>
<evidence type="ECO:0000256" key="4">
    <source>
        <dbReference type="ARBA" id="ARBA00022741"/>
    </source>
</evidence>
<keyword evidence="4 8" id="KW-0547">Nucleotide-binding</keyword>
<feature type="binding site" evidence="8">
    <location>
        <position position="106"/>
    </location>
    <ligand>
        <name>GTP</name>
        <dbReference type="ChEBI" id="CHEBI:37565"/>
    </ligand>
</feature>
<dbReference type="InterPro" id="IPR025877">
    <property type="entry name" value="MobA-like_NTP_Trfase"/>
</dbReference>
<evidence type="ECO:0000259" key="9">
    <source>
        <dbReference type="Pfam" id="PF12804"/>
    </source>
</evidence>
<feature type="binding site" evidence="8">
    <location>
        <position position="58"/>
    </location>
    <ligand>
        <name>GTP</name>
        <dbReference type="ChEBI" id="CHEBI:37565"/>
    </ligand>
</feature>
<keyword evidence="1 8" id="KW-0963">Cytoplasm</keyword>
<dbReference type="EMBL" id="FUKJ01000458">
    <property type="protein sequence ID" value="SJM96188.1"/>
    <property type="molecule type" value="Genomic_DNA"/>
</dbReference>
<dbReference type="Gene3D" id="3.90.550.10">
    <property type="entry name" value="Spore Coat Polysaccharide Biosynthesis Protein SpsA, Chain A"/>
    <property type="match status" value="1"/>
</dbReference>
<evidence type="ECO:0000256" key="3">
    <source>
        <dbReference type="ARBA" id="ARBA00022723"/>
    </source>
</evidence>
<dbReference type="GO" id="GO:0046872">
    <property type="term" value="F:metal ion binding"/>
    <property type="evidence" value="ECO:0007669"/>
    <property type="project" value="UniProtKB-KW"/>
</dbReference>
<organism evidence="10 11">
    <name type="scientific">Crenothrix polyspora</name>
    <dbReference type="NCBI Taxonomy" id="360316"/>
    <lineage>
        <taxon>Bacteria</taxon>
        <taxon>Pseudomonadati</taxon>
        <taxon>Pseudomonadota</taxon>
        <taxon>Gammaproteobacteria</taxon>
        <taxon>Methylococcales</taxon>
        <taxon>Crenotrichaceae</taxon>
        <taxon>Crenothrix</taxon>
    </lineage>
</organism>
<dbReference type="GO" id="GO:0005525">
    <property type="term" value="F:GTP binding"/>
    <property type="evidence" value="ECO:0007669"/>
    <property type="project" value="UniProtKB-UniRule"/>
</dbReference>
<keyword evidence="3 8" id="KW-0479">Metal-binding</keyword>
<dbReference type="CDD" id="cd02503">
    <property type="entry name" value="MobA"/>
    <property type="match status" value="1"/>
</dbReference>
<comment type="catalytic activity">
    <reaction evidence="8">
        <text>Mo-molybdopterin + GTP + H(+) = Mo-molybdopterin guanine dinucleotide + diphosphate</text>
        <dbReference type="Rhea" id="RHEA:34243"/>
        <dbReference type="ChEBI" id="CHEBI:15378"/>
        <dbReference type="ChEBI" id="CHEBI:33019"/>
        <dbReference type="ChEBI" id="CHEBI:37565"/>
        <dbReference type="ChEBI" id="CHEBI:71302"/>
        <dbReference type="ChEBI" id="CHEBI:71310"/>
        <dbReference type="EC" id="2.7.7.77"/>
    </reaction>
</comment>
<dbReference type="PANTHER" id="PTHR19136:SF81">
    <property type="entry name" value="MOLYBDENUM COFACTOR GUANYLYLTRANSFERASE"/>
    <property type="match status" value="1"/>
</dbReference>
<sequence>MNTKPITNPNKTVGVILAGGRATRMDHQDKGLVNYNGQPLIYYAISALSPIVAQVIINANRNIERYQHFGLSVITDQTDSFNGPLAGVLATMAYTDADLLLVMPCDCPLIKTRHVQKLLAAQIENNADITVAFDGVQLHGVFFAVRRTLQQSLHDYLASGQRKVSTWQRQHRIIPVDFSNEPDILTNINTMNELSILEAQHQAALGHK</sequence>
<proteinExistence type="inferred from homology"/>
<name>A0A1R4HIV7_9GAMM</name>
<feature type="binding site" evidence="8">
    <location>
        <position position="30"/>
    </location>
    <ligand>
        <name>GTP</name>
        <dbReference type="ChEBI" id="CHEBI:37565"/>
    </ligand>
</feature>
<evidence type="ECO:0000256" key="5">
    <source>
        <dbReference type="ARBA" id="ARBA00022842"/>
    </source>
</evidence>
<comment type="domain">
    <text evidence="8">The N-terminal domain determines nucleotide recognition and specific binding, while the C-terminal domain determines the specific binding to the target protein.</text>
</comment>
<dbReference type="InterPro" id="IPR029044">
    <property type="entry name" value="Nucleotide-diphossugar_trans"/>
</dbReference>
<dbReference type="SUPFAM" id="SSF53448">
    <property type="entry name" value="Nucleotide-diphospho-sugar transferases"/>
    <property type="match status" value="1"/>
</dbReference>
<dbReference type="Proteomes" id="UP000195442">
    <property type="component" value="Unassembled WGS sequence"/>
</dbReference>
<keyword evidence="2 8" id="KW-0808">Transferase</keyword>
<dbReference type="Pfam" id="PF12804">
    <property type="entry name" value="NTP_transf_3"/>
    <property type="match status" value="1"/>
</dbReference>
<dbReference type="AlphaFoldDB" id="A0A1R4HIV7"/>
<comment type="subunit">
    <text evidence="8">Monomer.</text>
</comment>
<comment type="subcellular location">
    <subcellularLocation>
        <location evidence="8">Cytoplasm</location>
    </subcellularLocation>
</comment>
<comment type="similarity">
    <text evidence="8">Belongs to the MobA family.</text>
</comment>
<evidence type="ECO:0000256" key="1">
    <source>
        <dbReference type="ARBA" id="ARBA00022490"/>
    </source>
</evidence>
<evidence type="ECO:0000256" key="8">
    <source>
        <dbReference type="HAMAP-Rule" id="MF_00316"/>
    </source>
</evidence>
<evidence type="ECO:0000256" key="7">
    <source>
        <dbReference type="ARBA" id="ARBA00023150"/>
    </source>
</evidence>
<keyword evidence="6 8" id="KW-0342">GTP-binding</keyword>
<accession>A0A1R4HIV7</accession>
<gene>
    <name evidence="8 10" type="primary">mobA</name>
    <name evidence="10" type="ORF">CRENPOLYSF2_900023</name>
</gene>
<feature type="binding site" evidence="8">
    <location>
        <position position="106"/>
    </location>
    <ligand>
        <name>Mg(2+)</name>
        <dbReference type="ChEBI" id="CHEBI:18420"/>
    </ligand>
</feature>
<feature type="domain" description="MobA-like NTP transferase" evidence="9">
    <location>
        <begin position="14"/>
        <end position="166"/>
    </location>
</feature>
<comment type="cofactor">
    <cofactor evidence="8">
        <name>Mg(2+)</name>
        <dbReference type="ChEBI" id="CHEBI:18420"/>
    </cofactor>
</comment>
<evidence type="ECO:0000313" key="10">
    <source>
        <dbReference type="EMBL" id="SJM96188.1"/>
    </source>
</evidence>
<evidence type="ECO:0000313" key="11">
    <source>
        <dbReference type="Proteomes" id="UP000195442"/>
    </source>
</evidence>
<dbReference type="GO" id="GO:0061603">
    <property type="term" value="F:molybdenum cofactor guanylyltransferase activity"/>
    <property type="evidence" value="ECO:0007669"/>
    <property type="project" value="UniProtKB-EC"/>
</dbReference>
<evidence type="ECO:0000256" key="6">
    <source>
        <dbReference type="ARBA" id="ARBA00023134"/>
    </source>
</evidence>
<protein>
    <recommendedName>
        <fullName evidence="8">Molybdenum cofactor guanylyltransferase</fullName>
        <shortName evidence="8">MoCo guanylyltransferase</shortName>
        <ecNumber evidence="8">2.7.7.77</ecNumber>
    </recommendedName>
    <alternativeName>
        <fullName evidence="8">GTP:molybdopterin guanylyltransferase</fullName>
    </alternativeName>
    <alternativeName>
        <fullName evidence="8">Mo-MPT guanylyltransferase</fullName>
    </alternativeName>
    <alternativeName>
        <fullName evidence="8">Molybdopterin guanylyltransferase</fullName>
    </alternativeName>
    <alternativeName>
        <fullName evidence="8">Molybdopterin-guanine dinucleotide synthase</fullName>
        <shortName evidence="8">MGD synthase</shortName>
    </alternativeName>
</protein>
<evidence type="ECO:0000256" key="2">
    <source>
        <dbReference type="ARBA" id="ARBA00022679"/>
    </source>
</evidence>
<dbReference type="GO" id="GO:1902758">
    <property type="term" value="P:bis(molybdopterin guanine dinucleotide)molybdenum biosynthetic process"/>
    <property type="evidence" value="ECO:0007669"/>
    <property type="project" value="TreeGrafter"/>
</dbReference>
<dbReference type="GO" id="GO:0005737">
    <property type="term" value="C:cytoplasm"/>
    <property type="evidence" value="ECO:0007669"/>
    <property type="project" value="UniProtKB-SubCell"/>
</dbReference>
<dbReference type="HAMAP" id="MF_00316">
    <property type="entry name" value="MobA"/>
    <property type="match status" value="1"/>
</dbReference>
<feature type="binding site" evidence="8">
    <location>
        <position position="76"/>
    </location>
    <ligand>
        <name>GTP</name>
        <dbReference type="ChEBI" id="CHEBI:37565"/>
    </ligand>
</feature>
<dbReference type="RefSeq" id="WP_087148577.1">
    <property type="nucleotide sequence ID" value="NZ_FUKJ01000458.1"/>
</dbReference>
<dbReference type="EC" id="2.7.7.77" evidence="8"/>
<dbReference type="PANTHER" id="PTHR19136">
    <property type="entry name" value="MOLYBDENUM COFACTOR GUANYLYLTRANSFERASE"/>
    <property type="match status" value="1"/>
</dbReference>
<keyword evidence="10" id="KW-0548">Nucleotidyltransferase</keyword>
<comment type="function">
    <text evidence="8">Transfers a GMP moiety from GTP to Mo-molybdopterin (Mo-MPT) cofactor (Moco or molybdenum cofactor) to form Mo-molybdopterin guanine dinucleotide (Mo-MGD) cofactor.</text>
</comment>